<keyword evidence="7 11" id="KW-0378">Hydrolase</keyword>
<comment type="pathway">
    <text evidence="2 11">Carbohydrate biosynthesis; gluconeogenesis.</text>
</comment>
<comment type="caution">
    <text evidence="12">The sequence shown here is derived from an EMBL/GenBank/DDBJ whole genome shotgun (WGS) entry which is preliminary data.</text>
</comment>
<evidence type="ECO:0000256" key="4">
    <source>
        <dbReference type="ARBA" id="ARBA00012634"/>
    </source>
</evidence>
<dbReference type="UniPathway" id="UPA00138"/>
<dbReference type="GO" id="GO:0006094">
    <property type="term" value="P:gluconeogenesis"/>
    <property type="evidence" value="ECO:0007669"/>
    <property type="project" value="UniProtKB-UniRule"/>
</dbReference>
<evidence type="ECO:0000256" key="3">
    <source>
        <dbReference type="ARBA" id="ARBA00009266"/>
    </source>
</evidence>
<keyword evidence="9" id="KW-1133">Transmembrane helix</keyword>
<evidence type="ECO:0000313" key="13">
    <source>
        <dbReference type="Proteomes" id="UP000749559"/>
    </source>
</evidence>
<dbReference type="OrthoDB" id="6416209at2759"/>
<keyword evidence="13" id="KW-1185">Reference proteome</keyword>
<dbReference type="GO" id="GO:0004346">
    <property type="term" value="F:glucose-6-phosphatase activity"/>
    <property type="evidence" value="ECO:0007669"/>
    <property type="project" value="UniProtKB-EC"/>
</dbReference>
<evidence type="ECO:0000256" key="10">
    <source>
        <dbReference type="ARBA" id="ARBA00023136"/>
    </source>
</evidence>
<keyword evidence="8 11" id="KW-0256">Endoplasmic reticulum</keyword>
<keyword evidence="10 11" id="KW-0472">Membrane</keyword>
<protein>
    <recommendedName>
        <fullName evidence="4 11">Glucose-6-phosphatase</fullName>
        <ecNumber evidence="4 11">3.1.3.9</ecNumber>
    </recommendedName>
</protein>
<evidence type="ECO:0000256" key="11">
    <source>
        <dbReference type="PIRNR" id="PIRNR000905"/>
    </source>
</evidence>
<dbReference type="GO" id="GO:0005789">
    <property type="term" value="C:endoplasmic reticulum membrane"/>
    <property type="evidence" value="ECO:0007669"/>
    <property type="project" value="UniProtKB-SubCell"/>
</dbReference>
<dbReference type="PIRSF" id="PIRSF000905">
    <property type="entry name" value="Glucose-6-phosphatase"/>
    <property type="match status" value="1"/>
</dbReference>
<evidence type="ECO:0000256" key="8">
    <source>
        <dbReference type="ARBA" id="ARBA00022824"/>
    </source>
</evidence>
<dbReference type="Pfam" id="PF01569">
    <property type="entry name" value="PAP2"/>
    <property type="match status" value="1"/>
</dbReference>
<evidence type="ECO:0000313" key="12">
    <source>
        <dbReference type="EMBL" id="CAH1772797.1"/>
    </source>
</evidence>
<dbReference type="PANTHER" id="PTHR12591">
    <property type="entry name" value="GLUCOSE-6-PHOSPHATASE"/>
    <property type="match status" value="1"/>
</dbReference>
<proteinExistence type="inferred from homology"/>
<dbReference type="InterPro" id="IPR016275">
    <property type="entry name" value="Glucose-6-phosphatase"/>
</dbReference>
<comment type="subcellular location">
    <subcellularLocation>
        <location evidence="1">Endoplasmic reticulum membrane</location>
        <topology evidence="1">Multi-pass membrane protein</topology>
    </subcellularLocation>
</comment>
<keyword evidence="6" id="KW-0812">Transmembrane</keyword>
<organism evidence="12 13">
    <name type="scientific">Owenia fusiformis</name>
    <name type="common">Polychaete worm</name>
    <dbReference type="NCBI Taxonomy" id="6347"/>
    <lineage>
        <taxon>Eukaryota</taxon>
        <taxon>Metazoa</taxon>
        <taxon>Spiralia</taxon>
        <taxon>Lophotrochozoa</taxon>
        <taxon>Annelida</taxon>
        <taxon>Polychaeta</taxon>
        <taxon>Sedentaria</taxon>
        <taxon>Canalipalpata</taxon>
        <taxon>Sabellida</taxon>
        <taxon>Oweniida</taxon>
        <taxon>Oweniidae</taxon>
        <taxon>Owenia</taxon>
    </lineage>
</organism>
<reference evidence="12" key="1">
    <citation type="submission" date="2022-03" db="EMBL/GenBank/DDBJ databases">
        <authorList>
            <person name="Martin C."/>
        </authorList>
    </citation>
    <scope>NUCLEOTIDE SEQUENCE</scope>
</reference>
<gene>
    <name evidence="12" type="ORF">OFUS_LOCUS502</name>
</gene>
<evidence type="ECO:0000256" key="7">
    <source>
        <dbReference type="ARBA" id="ARBA00022801"/>
    </source>
</evidence>
<dbReference type="SMART" id="SM00014">
    <property type="entry name" value="acidPPc"/>
    <property type="match status" value="1"/>
</dbReference>
<comment type="similarity">
    <text evidence="3 11">Belongs to the glucose-6-phosphatase family.</text>
</comment>
<dbReference type="GO" id="GO:0051156">
    <property type="term" value="P:glucose 6-phosphate metabolic process"/>
    <property type="evidence" value="ECO:0007669"/>
    <property type="project" value="TreeGrafter"/>
</dbReference>
<evidence type="ECO:0000256" key="1">
    <source>
        <dbReference type="ARBA" id="ARBA00004477"/>
    </source>
</evidence>
<dbReference type="InterPro" id="IPR036938">
    <property type="entry name" value="PAP2/HPO_sf"/>
</dbReference>
<dbReference type="Gene3D" id="1.20.144.10">
    <property type="entry name" value="Phosphatidic acid phosphatase type 2/haloperoxidase"/>
    <property type="match status" value="1"/>
</dbReference>
<dbReference type="InterPro" id="IPR000326">
    <property type="entry name" value="PAP2/HPO"/>
</dbReference>
<dbReference type="EC" id="3.1.3.9" evidence="4 11"/>
<sequence>MVEKMDTLHVYGVDVIVKLQATFKGNSEYMLALSHLGDPRNAFLIYFPLAYFCHHSVGKRVLFLAAIAEWLNAVLKWFLHGERPYWWVNEEKSHWNTTVRLQQYKLTCETGPGSPSGHAMVTSAVWFVMVSSVLHYAIEKHRAVWSVLLWTWFSVFMLCVSVSRCFIATHFPHQVLAGTFTGILLAWVVCTQISTNKLQLKHYVITSLWLLVSSLGVYSLLQQLGVDPAWSISKASRWCARPEWIHLDTTPLFALMRDAGQILGLGIGVCLIKEPILSSIGKLLCIPITIGLTLTSEQIKVPVVSSTVIFYTMALYKHTMLPIVVVGVVPRIMSILFSGKVEKETKTKNS</sequence>
<keyword evidence="5 11" id="KW-0312">Gluconeogenesis</keyword>
<evidence type="ECO:0000256" key="5">
    <source>
        <dbReference type="ARBA" id="ARBA00022432"/>
    </source>
</evidence>
<dbReference type="SUPFAM" id="SSF48317">
    <property type="entry name" value="Acid phosphatase/Vanadium-dependent haloperoxidase"/>
    <property type="match status" value="1"/>
</dbReference>
<evidence type="ECO:0000256" key="6">
    <source>
        <dbReference type="ARBA" id="ARBA00022692"/>
    </source>
</evidence>
<dbReference type="PANTHER" id="PTHR12591:SF0">
    <property type="entry name" value="FI19814P1"/>
    <property type="match status" value="1"/>
</dbReference>
<dbReference type="EMBL" id="CAIIXF020000001">
    <property type="protein sequence ID" value="CAH1772797.1"/>
    <property type="molecule type" value="Genomic_DNA"/>
</dbReference>
<dbReference type="Proteomes" id="UP000749559">
    <property type="component" value="Unassembled WGS sequence"/>
</dbReference>
<evidence type="ECO:0000256" key="9">
    <source>
        <dbReference type="ARBA" id="ARBA00022989"/>
    </source>
</evidence>
<evidence type="ECO:0000256" key="2">
    <source>
        <dbReference type="ARBA" id="ARBA00004742"/>
    </source>
</evidence>
<accession>A0A8J1YA25</accession>
<dbReference type="AlphaFoldDB" id="A0A8J1YA25"/>
<name>A0A8J1YA25_OWEFU</name>